<dbReference type="KEGG" id="dol:Dole_2824"/>
<protein>
    <recommendedName>
        <fullName evidence="3">Abhydrolase domain-containing 18</fullName>
    </recommendedName>
</protein>
<accession>A8ZY00</accession>
<evidence type="ECO:0008006" key="3">
    <source>
        <dbReference type="Google" id="ProtNLM"/>
    </source>
</evidence>
<dbReference type="Gene3D" id="3.40.50.1820">
    <property type="entry name" value="alpha/beta hydrolase"/>
    <property type="match status" value="1"/>
</dbReference>
<dbReference type="SUPFAM" id="SSF53474">
    <property type="entry name" value="alpha/beta-Hydrolases"/>
    <property type="match status" value="1"/>
</dbReference>
<name>A8ZY00_DESOH</name>
<evidence type="ECO:0000313" key="1">
    <source>
        <dbReference type="EMBL" id="ABW68627.1"/>
    </source>
</evidence>
<dbReference type="Proteomes" id="UP000008561">
    <property type="component" value="Chromosome"/>
</dbReference>
<dbReference type="InterPro" id="IPR029058">
    <property type="entry name" value="AB_hydrolase_fold"/>
</dbReference>
<dbReference type="OrthoDB" id="5416778at2"/>
<dbReference type="AlphaFoldDB" id="A8ZY00"/>
<proteinExistence type="predicted"/>
<dbReference type="HOGENOM" id="CLU_773228_0_0_7"/>
<dbReference type="eggNOG" id="COG1073">
    <property type="taxonomic scope" value="Bacteria"/>
</dbReference>
<keyword evidence="2" id="KW-1185">Reference proteome</keyword>
<gene>
    <name evidence="1" type="ordered locus">Dole_2824</name>
</gene>
<reference evidence="1 2" key="1">
    <citation type="submission" date="2007-10" db="EMBL/GenBank/DDBJ databases">
        <title>Complete sequence of Desulfococcus oleovorans Hxd3.</title>
        <authorList>
            <consortium name="US DOE Joint Genome Institute"/>
            <person name="Copeland A."/>
            <person name="Lucas S."/>
            <person name="Lapidus A."/>
            <person name="Barry K."/>
            <person name="Glavina del Rio T."/>
            <person name="Dalin E."/>
            <person name="Tice H."/>
            <person name="Pitluck S."/>
            <person name="Kiss H."/>
            <person name="Brettin T."/>
            <person name="Bruce D."/>
            <person name="Detter J.C."/>
            <person name="Han C."/>
            <person name="Schmutz J."/>
            <person name="Larimer F."/>
            <person name="Land M."/>
            <person name="Hauser L."/>
            <person name="Kyrpides N."/>
            <person name="Kim E."/>
            <person name="Wawrik B."/>
            <person name="Richardson P."/>
        </authorList>
    </citation>
    <scope>NUCLEOTIDE SEQUENCE [LARGE SCALE GENOMIC DNA]</scope>
    <source>
        <strain evidence="2">DSM 6200 / JCM 39069 / Hxd3</strain>
    </source>
</reference>
<dbReference type="EMBL" id="CP000859">
    <property type="protein sequence ID" value="ABW68627.1"/>
    <property type="molecule type" value="Genomic_DNA"/>
</dbReference>
<sequence>MTSLPSPVKTRLQDTAGSLVDRLFLLPPKLAAPFVPPPAMDRNTYEQQLDFYIDSGYVARPASFFSLPSAAPSFSIIEERPYRDGRYQEIAYKSGYETKSPLIRDAYHAHTANRTGYLVRWIHGDRHRNTVLCLHGYMLGEPRQARKMFRVKHLFTAGLDVALFIAPFHWRRRAGGLSKRGFFLQPGNVGMTCECVGQSMHDLAGAFHILAQLGAPQIGLIGASLGGYNTALFACLSDMPAFGAMMVPAVNFSAPLGPDTARHAFPVDTALRQKIFSVWGMHSPLNFVPKLSSDRLLVVASRGDRLCPFVHVQALCDKWRISDCHFLSGGHWLVFNGRQRGQAWYDFLSRMEFLDNPG</sequence>
<evidence type="ECO:0000313" key="2">
    <source>
        <dbReference type="Proteomes" id="UP000008561"/>
    </source>
</evidence>
<dbReference type="ESTHER" id="desoh-a8zy00">
    <property type="family name" value="6_AlphaBeta_hydrolase"/>
</dbReference>
<organism evidence="1 2">
    <name type="scientific">Desulfosudis oleivorans (strain DSM 6200 / JCM 39069 / Hxd3)</name>
    <name type="common">Desulfococcus oleovorans</name>
    <dbReference type="NCBI Taxonomy" id="96561"/>
    <lineage>
        <taxon>Bacteria</taxon>
        <taxon>Pseudomonadati</taxon>
        <taxon>Thermodesulfobacteriota</taxon>
        <taxon>Desulfobacteria</taxon>
        <taxon>Desulfobacterales</taxon>
        <taxon>Desulfosudaceae</taxon>
        <taxon>Desulfosudis</taxon>
    </lineage>
</organism>
<dbReference type="STRING" id="96561.Dole_2824"/>
<dbReference type="RefSeq" id="WP_012176238.1">
    <property type="nucleotide sequence ID" value="NC_009943.1"/>
</dbReference>